<dbReference type="InterPro" id="IPR013097">
    <property type="entry name" value="Dabb"/>
</dbReference>
<comment type="caution">
    <text evidence="2">The sequence shown here is derived from an EMBL/GenBank/DDBJ whole genome shotgun (WGS) entry which is preliminary data.</text>
</comment>
<evidence type="ECO:0000259" key="1">
    <source>
        <dbReference type="PROSITE" id="PS51502"/>
    </source>
</evidence>
<proteinExistence type="predicted"/>
<dbReference type="EMBL" id="MTEI01000002">
    <property type="protein sequence ID" value="OQW89171.1"/>
    <property type="molecule type" value="Genomic_DNA"/>
</dbReference>
<protein>
    <submittedName>
        <fullName evidence="2">Stress responsive protein</fullName>
    </submittedName>
</protein>
<dbReference type="PROSITE" id="PS51502">
    <property type="entry name" value="S_R_A_B_BARREL"/>
    <property type="match status" value="1"/>
</dbReference>
<evidence type="ECO:0000313" key="2">
    <source>
        <dbReference type="EMBL" id="OQW89171.1"/>
    </source>
</evidence>
<dbReference type="PANTHER" id="PTHR37832:SF1">
    <property type="entry name" value="STRESS-RESPONSE A_B BARREL DOMAIN-CONTAINING PROTEIN"/>
    <property type="match status" value="1"/>
</dbReference>
<dbReference type="SMART" id="SM00886">
    <property type="entry name" value="Dabb"/>
    <property type="match status" value="1"/>
</dbReference>
<dbReference type="PANTHER" id="PTHR37832">
    <property type="entry name" value="BLL2683 PROTEIN"/>
    <property type="match status" value="1"/>
</dbReference>
<reference evidence="2 3" key="1">
    <citation type="submission" date="2017-01" db="EMBL/GenBank/DDBJ databases">
        <title>Novel large sulfur bacteria in the metagenomes of groundwater-fed chemosynthetic microbial mats in the Lake Huron basin.</title>
        <authorList>
            <person name="Sharrar A.M."/>
            <person name="Flood B.E."/>
            <person name="Bailey J.V."/>
            <person name="Jones D.S."/>
            <person name="Biddanda B."/>
            <person name="Ruberg S.A."/>
            <person name="Marcus D.N."/>
            <person name="Dick G.J."/>
        </authorList>
    </citation>
    <scope>NUCLEOTIDE SEQUENCE [LARGE SCALE GENOMIC DNA]</scope>
    <source>
        <strain evidence="2">A7</strain>
    </source>
</reference>
<accession>A0A1W9KX46</accession>
<dbReference type="Pfam" id="PF07876">
    <property type="entry name" value="Dabb"/>
    <property type="match status" value="1"/>
</dbReference>
<dbReference type="Gene3D" id="3.30.70.100">
    <property type="match status" value="1"/>
</dbReference>
<dbReference type="AlphaFoldDB" id="A0A1W9KX46"/>
<evidence type="ECO:0000313" key="3">
    <source>
        <dbReference type="Proteomes" id="UP000192505"/>
    </source>
</evidence>
<gene>
    <name evidence="2" type="ORF">BWK72_04230</name>
</gene>
<organism evidence="2 3">
    <name type="scientific">Rhodoferax ferrireducens</name>
    <dbReference type="NCBI Taxonomy" id="192843"/>
    <lineage>
        <taxon>Bacteria</taxon>
        <taxon>Pseudomonadati</taxon>
        <taxon>Pseudomonadota</taxon>
        <taxon>Betaproteobacteria</taxon>
        <taxon>Burkholderiales</taxon>
        <taxon>Comamonadaceae</taxon>
        <taxon>Rhodoferax</taxon>
    </lineage>
</organism>
<name>A0A1W9KX46_9BURK</name>
<dbReference type="Proteomes" id="UP000192505">
    <property type="component" value="Unassembled WGS sequence"/>
</dbReference>
<sequence>MLTHIVMWKLKDHAEGADKATNIAKARVLLESCASLTPGIHRFEVATAQPGHEATYDLVLNAVFEDAEALEAYQNHPDHAAIKPFLGAIRLERQCMDYTYPAP</sequence>
<dbReference type="InterPro" id="IPR011008">
    <property type="entry name" value="Dimeric_a/b-barrel"/>
</dbReference>
<feature type="domain" description="Stress-response A/B barrel" evidence="1">
    <location>
        <begin position="2"/>
        <end position="98"/>
    </location>
</feature>
<dbReference type="SUPFAM" id="SSF54909">
    <property type="entry name" value="Dimeric alpha+beta barrel"/>
    <property type="match status" value="1"/>
</dbReference>